<organism evidence="1 2">
    <name type="scientific">Anaeromyces robustus</name>
    <dbReference type="NCBI Taxonomy" id="1754192"/>
    <lineage>
        <taxon>Eukaryota</taxon>
        <taxon>Fungi</taxon>
        <taxon>Fungi incertae sedis</taxon>
        <taxon>Chytridiomycota</taxon>
        <taxon>Chytridiomycota incertae sedis</taxon>
        <taxon>Neocallimastigomycetes</taxon>
        <taxon>Neocallimastigales</taxon>
        <taxon>Neocallimastigaceae</taxon>
        <taxon>Anaeromyces</taxon>
    </lineage>
</organism>
<reference evidence="1 2" key="1">
    <citation type="submission" date="2016-08" db="EMBL/GenBank/DDBJ databases">
        <title>A Parts List for Fungal Cellulosomes Revealed by Comparative Genomics.</title>
        <authorList>
            <consortium name="DOE Joint Genome Institute"/>
            <person name="Haitjema C.H."/>
            <person name="Gilmore S.P."/>
            <person name="Henske J.K."/>
            <person name="Solomon K.V."/>
            <person name="De Groot R."/>
            <person name="Kuo A."/>
            <person name="Mondo S.J."/>
            <person name="Salamov A.A."/>
            <person name="Labutti K."/>
            <person name="Zhao Z."/>
            <person name="Chiniquy J."/>
            <person name="Barry K."/>
            <person name="Brewer H.M."/>
            <person name="Purvine S.O."/>
            <person name="Wright A.T."/>
            <person name="Boxma B."/>
            <person name="Van Alen T."/>
            <person name="Hackstein J.H."/>
            <person name="Baker S.E."/>
            <person name="Grigoriev I.V."/>
            <person name="O'Malley M.A."/>
        </authorList>
    </citation>
    <scope>NUCLEOTIDE SEQUENCE [LARGE SCALE GENOMIC DNA]</scope>
    <source>
        <strain evidence="1 2">S4</strain>
    </source>
</reference>
<dbReference type="AlphaFoldDB" id="A0A1Y1XC30"/>
<dbReference type="Gene3D" id="1.10.167.10">
    <property type="entry name" value="Regulator of G-protein Signalling 4, domain 2"/>
    <property type="match status" value="2"/>
</dbReference>
<accession>A0A1Y1XC30</accession>
<evidence type="ECO:0000313" key="2">
    <source>
        <dbReference type="Proteomes" id="UP000193944"/>
    </source>
</evidence>
<keyword evidence="2" id="KW-1185">Reference proteome</keyword>
<dbReference type="InterPro" id="IPR036305">
    <property type="entry name" value="RGS_sf"/>
</dbReference>
<name>A0A1Y1XC30_9FUNG</name>
<gene>
    <name evidence="1" type="ORF">BCR32DRAFT_157435</name>
</gene>
<dbReference type="EMBL" id="MCFG01000084">
    <property type="protein sequence ID" value="ORX82934.1"/>
    <property type="molecule type" value="Genomic_DNA"/>
</dbReference>
<dbReference type="Proteomes" id="UP000193944">
    <property type="component" value="Unassembled WGS sequence"/>
</dbReference>
<reference evidence="1 2" key="2">
    <citation type="submission" date="2016-08" db="EMBL/GenBank/DDBJ databases">
        <title>Pervasive Adenine N6-methylation of Active Genes in Fungi.</title>
        <authorList>
            <consortium name="DOE Joint Genome Institute"/>
            <person name="Mondo S.J."/>
            <person name="Dannebaum R.O."/>
            <person name="Kuo R.C."/>
            <person name="Labutti K."/>
            <person name="Haridas S."/>
            <person name="Kuo A."/>
            <person name="Salamov A."/>
            <person name="Ahrendt S.R."/>
            <person name="Lipzen A."/>
            <person name="Sullivan W."/>
            <person name="Andreopoulos W.B."/>
            <person name="Clum A."/>
            <person name="Lindquist E."/>
            <person name="Daum C."/>
            <person name="Ramamoorthy G.K."/>
            <person name="Gryganskyi A."/>
            <person name="Culley D."/>
            <person name="Magnuson J.K."/>
            <person name="James T.Y."/>
            <person name="O'Malley M.A."/>
            <person name="Stajich J.E."/>
            <person name="Spatafora J.W."/>
            <person name="Visel A."/>
            <person name="Grigoriev I.V."/>
        </authorList>
    </citation>
    <scope>NUCLEOTIDE SEQUENCE [LARGE SCALE GENOMIC DNA]</scope>
    <source>
        <strain evidence="1 2">S4</strain>
    </source>
</reference>
<evidence type="ECO:0008006" key="3">
    <source>
        <dbReference type="Google" id="ProtNLM"/>
    </source>
</evidence>
<comment type="caution">
    <text evidence="1">The sequence shown here is derived from an EMBL/GenBank/DDBJ whole genome shotgun (WGS) entry which is preliminary data.</text>
</comment>
<dbReference type="OrthoDB" id="10506024at2759"/>
<protein>
    <recommendedName>
        <fullName evidence="3">RGS domain-containing protein</fullName>
    </recommendedName>
</protein>
<proteinExistence type="predicted"/>
<dbReference type="SUPFAM" id="SSF48097">
    <property type="entry name" value="Regulator of G-protein signaling, RGS"/>
    <property type="match status" value="1"/>
</dbReference>
<dbReference type="InterPro" id="IPR044926">
    <property type="entry name" value="RGS_subdomain_2"/>
</dbReference>
<sequence length="303" mass="34827">MITEKKINKFDISLSGLKELLKDKNLCNEFILFCFDNCCAESVLFCKEYEKFKKYMAHIHATNNTNCISIFLQHITNIENYDIFSISLQYLDSYSNKEAPLSEIASFSSTEFMINKEKENSGPISSTNLISKTKRLETSSITNIQTYSNHNSNTSINKERENSIPTNIIPKMNRLGAPSLTNIHKSNFCTSNTSLNNINTNINNSVNSNNLQEVITVITKIYDIFISTQSPYAINVTGKVIKNLTRKIKVFTKEVENKVTVQQFFENEENVECIYDDAYNEILHNLFINSYVNYINIKKKDKK</sequence>
<evidence type="ECO:0000313" key="1">
    <source>
        <dbReference type="EMBL" id="ORX82934.1"/>
    </source>
</evidence>
<dbReference type="STRING" id="1754192.A0A1Y1XC30"/>